<dbReference type="Proteomes" id="UP000001307">
    <property type="component" value="Unassembled WGS sequence"/>
</dbReference>
<sequence length="299" mass="35125">MRKNDTCRERWSGERSEKRKHAKKAKKMTGRYWFYLALLGNAEAGRTRDPNKRLSRLRNLAITWMETNIVNNSGSVAISEFRAKRGEDLINNIKNKTDKMLEVYEATNPETGDKRCGFYDPDVPNGGPQPYDVFVNENKRNSHDAREVRQFEITPGFTPDLDADGRTLTFEEKFQRVQMTHDEWRYIRHNTELTTLQNKILDIERWFRNNGIDDDDVLDITAGGRMRRGAGRISDDPIRGLKQIAKGFKNWSERYIAYCKQEYVNNRFSKEWANDKLWKKTDKLYRCKISGYADPDCDE</sequence>
<dbReference type="InParanoid" id="E4XJ97"/>
<dbReference type="EMBL" id="FN653059">
    <property type="protein sequence ID" value="CBY10540.1"/>
    <property type="molecule type" value="Genomic_DNA"/>
</dbReference>
<reference evidence="2" key="1">
    <citation type="journal article" date="2010" name="Science">
        <title>Plasticity of animal genome architecture unmasked by rapid evolution of a pelagic tunicate.</title>
        <authorList>
            <person name="Denoeud F."/>
            <person name="Henriet S."/>
            <person name="Mungpakdee S."/>
            <person name="Aury J.M."/>
            <person name="Da Silva C."/>
            <person name="Brinkmann H."/>
            <person name="Mikhaleva J."/>
            <person name="Olsen L.C."/>
            <person name="Jubin C."/>
            <person name="Canestro C."/>
            <person name="Bouquet J.M."/>
            <person name="Danks G."/>
            <person name="Poulain J."/>
            <person name="Campsteijn C."/>
            <person name="Adamski M."/>
            <person name="Cross I."/>
            <person name="Yadetie F."/>
            <person name="Muffato M."/>
            <person name="Louis A."/>
            <person name="Butcher S."/>
            <person name="Tsagkogeorga G."/>
            <person name="Konrad A."/>
            <person name="Singh S."/>
            <person name="Jensen M.F."/>
            <person name="Cong E.H."/>
            <person name="Eikeseth-Otteraa H."/>
            <person name="Noel B."/>
            <person name="Anthouard V."/>
            <person name="Porcel B.M."/>
            <person name="Kachouri-Lafond R."/>
            <person name="Nishino A."/>
            <person name="Ugolini M."/>
            <person name="Chourrout P."/>
            <person name="Nishida H."/>
            <person name="Aasland R."/>
            <person name="Huzurbazar S."/>
            <person name="Westhof E."/>
            <person name="Delsuc F."/>
            <person name="Lehrach H."/>
            <person name="Reinhardt R."/>
            <person name="Weissenbach J."/>
            <person name="Roy S.W."/>
            <person name="Artiguenave F."/>
            <person name="Postlethwait J.H."/>
            <person name="Manak J.R."/>
            <person name="Thompson E.M."/>
            <person name="Jaillon O."/>
            <person name="Du Pasquier L."/>
            <person name="Boudinot P."/>
            <person name="Liberles D.A."/>
            <person name="Volff J.N."/>
            <person name="Philippe H."/>
            <person name="Lenhard B."/>
            <person name="Roest Crollius H."/>
            <person name="Wincker P."/>
            <person name="Chourrout D."/>
        </authorList>
    </citation>
    <scope>NUCLEOTIDE SEQUENCE [LARGE SCALE GENOMIC DNA]</scope>
</reference>
<keyword evidence="3" id="KW-1185">Reference proteome</keyword>
<dbReference type="AlphaFoldDB" id="E4XJ97"/>
<name>E4XJ97_OIKDI</name>
<evidence type="ECO:0000313" key="2">
    <source>
        <dbReference type="EMBL" id="CBY10540.1"/>
    </source>
</evidence>
<proteinExistence type="predicted"/>
<accession>E4XJ97</accession>
<feature type="region of interest" description="Disordered" evidence="1">
    <location>
        <begin position="1"/>
        <end position="22"/>
    </location>
</feature>
<gene>
    <name evidence="2" type="ORF">GSOID_T00012686001</name>
</gene>
<evidence type="ECO:0000256" key="1">
    <source>
        <dbReference type="SAM" id="MobiDB-lite"/>
    </source>
</evidence>
<protein>
    <submittedName>
        <fullName evidence="2">Uncharacterized protein</fullName>
    </submittedName>
</protein>
<evidence type="ECO:0000313" key="3">
    <source>
        <dbReference type="Proteomes" id="UP000001307"/>
    </source>
</evidence>
<feature type="compositionally biased region" description="Basic and acidic residues" evidence="1">
    <location>
        <begin position="1"/>
        <end position="17"/>
    </location>
</feature>
<dbReference type="OrthoDB" id="10315754at2759"/>
<organism evidence="2">
    <name type="scientific">Oikopleura dioica</name>
    <name type="common">Tunicate</name>
    <dbReference type="NCBI Taxonomy" id="34765"/>
    <lineage>
        <taxon>Eukaryota</taxon>
        <taxon>Metazoa</taxon>
        <taxon>Chordata</taxon>
        <taxon>Tunicata</taxon>
        <taxon>Appendicularia</taxon>
        <taxon>Copelata</taxon>
        <taxon>Oikopleuridae</taxon>
        <taxon>Oikopleura</taxon>
    </lineage>
</organism>